<proteinExistence type="predicted"/>
<comment type="caution">
    <text evidence="1">The sequence shown here is derived from an EMBL/GenBank/DDBJ whole genome shotgun (WGS) entry which is preliminary data.</text>
</comment>
<organism evidence="1 2">
    <name type="scientific">Rhizoctonia solani</name>
    <dbReference type="NCBI Taxonomy" id="456999"/>
    <lineage>
        <taxon>Eukaryota</taxon>
        <taxon>Fungi</taxon>
        <taxon>Dikarya</taxon>
        <taxon>Basidiomycota</taxon>
        <taxon>Agaricomycotina</taxon>
        <taxon>Agaricomycetes</taxon>
        <taxon>Cantharellales</taxon>
        <taxon>Ceratobasidiaceae</taxon>
        <taxon>Rhizoctonia</taxon>
    </lineage>
</organism>
<name>A0A8H3DYG3_9AGAM</name>
<evidence type="ECO:0000313" key="1">
    <source>
        <dbReference type="EMBL" id="CAE7109906.1"/>
    </source>
</evidence>
<gene>
    <name evidence="1" type="ORF">RDB_LOCUS47358</name>
</gene>
<dbReference type="EMBL" id="CAJNJQ010000934">
    <property type="protein sequence ID" value="CAE7109906.1"/>
    <property type="molecule type" value="Genomic_DNA"/>
</dbReference>
<reference evidence="1" key="1">
    <citation type="submission" date="2021-01" db="EMBL/GenBank/DDBJ databases">
        <authorList>
            <person name="Kaushik A."/>
        </authorList>
    </citation>
    <scope>NUCLEOTIDE SEQUENCE</scope>
    <source>
        <strain evidence="1">AG5</strain>
    </source>
</reference>
<protein>
    <submittedName>
        <fullName evidence="1">Uncharacterized protein</fullName>
    </submittedName>
</protein>
<sequence length="163" mass="18569">MQTPATRTLASVPAFASISTIKAAKNPQPSLSLSRVHRLRMSDFNHIKTYSNLDKKANGILRWMGADNTKNDITRQPLRRKQNESSYQYFTRWLQSYGATLNWKMDFFPQAPKDQCFLWRPIVNGLDLSACSVGLGASTCDEYRAKEDACEAIVQAQRCFKRV</sequence>
<dbReference type="Proteomes" id="UP000663827">
    <property type="component" value="Unassembled WGS sequence"/>
</dbReference>
<dbReference type="AlphaFoldDB" id="A0A8H3DYG3"/>
<evidence type="ECO:0000313" key="2">
    <source>
        <dbReference type="Proteomes" id="UP000663827"/>
    </source>
</evidence>
<accession>A0A8H3DYG3</accession>